<feature type="region of interest" description="Disordered" evidence="1">
    <location>
        <begin position="357"/>
        <end position="381"/>
    </location>
</feature>
<dbReference type="EMBL" id="CP006850">
    <property type="protein sequence ID" value="AHH20599.1"/>
    <property type="molecule type" value="Genomic_DNA"/>
</dbReference>
<feature type="compositionally biased region" description="Gly residues" evidence="1">
    <location>
        <begin position="320"/>
        <end position="331"/>
    </location>
</feature>
<dbReference type="AlphaFoldDB" id="W5TN84"/>
<protein>
    <recommendedName>
        <fullName evidence="4">PPE family domain-containing protein</fullName>
    </recommendedName>
</protein>
<evidence type="ECO:0000313" key="3">
    <source>
        <dbReference type="Proteomes" id="UP000019150"/>
    </source>
</evidence>
<dbReference type="KEGG" id="nno:NONO_c58220"/>
<feature type="compositionally biased region" description="Low complexity" evidence="1">
    <location>
        <begin position="216"/>
        <end position="249"/>
    </location>
</feature>
<dbReference type="Proteomes" id="UP000019150">
    <property type="component" value="Chromosome"/>
</dbReference>
<proteinExistence type="predicted"/>
<feature type="compositionally biased region" description="Low complexity" evidence="1">
    <location>
        <begin position="295"/>
        <end position="310"/>
    </location>
</feature>
<feature type="compositionally biased region" description="Basic and acidic residues" evidence="1">
    <location>
        <begin position="111"/>
        <end position="120"/>
    </location>
</feature>
<feature type="region of interest" description="Disordered" evidence="1">
    <location>
        <begin position="111"/>
        <end position="144"/>
    </location>
</feature>
<evidence type="ECO:0000256" key="1">
    <source>
        <dbReference type="SAM" id="MobiDB-lite"/>
    </source>
</evidence>
<feature type="compositionally biased region" description="Polar residues" evidence="1">
    <location>
        <begin position="250"/>
        <end position="262"/>
    </location>
</feature>
<accession>W5TN84</accession>
<sequence>MTGNENRRITDGGEHTDSWSHWKIYNAFVSLNTTEANNGRGEFEQIAQRWNSAAELFAARIHNSSSAAWSGPAAESTREAVRKYAERALDLVGPLNELSQRVSSTVDGVDKTRNAVDRPPDGGSWYNPRSWSLGPMHGPSSASVRHDCENAARDAMRDHYVAQFTTADGQIPILPVPDNPADPLYKPEKPTGYVPPTGPSPSPSPSGPAPAPNPGQPGNQPGDTTQNPTSTNPASTTPASTDPAANTPTVPSSVNPSGSGAQTTPSGLSSGGGGYPGGGLGGLSGGTTPGGGRSVPGSPAAGKPGAVAAGLSGAKAGTSGMPGMGGMGGAKGKGEGEEKTHDLPEWLRNMENAEELLGPAPRTIPGGVIGGDYTEPPPASS</sequence>
<feature type="compositionally biased region" description="Pro residues" evidence="1">
    <location>
        <begin position="196"/>
        <end position="215"/>
    </location>
</feature>
<evidence type="ECO:0000313" key="2">
    <source>
        <dbReference type="EMBL" id="AHH20599.1"/>
    </source>
</evidence>
<dbReference type="RefSeq" id="WP_025351957.1">
    <property type="nucleotide sequence ID" value="NZ_CP006850.1"/>
</dbReference>
<dbReference type="eggNOG" id="COG3266">
    <property type="taxonomic scope" value="Bacteria"/>
</dbReference>
<evidence type="ECO:0008006" key="4">
    <source>
        <dbReference type="Google" id="ProtNLM"/>
    </source>
</evidence>
<dbReference type="HOGENOM" id="CLU_725284_0_0_11"/>
<feature type="region of interest" description="Disordered" evidence="1">
    <location>
        <begin position="170"/>
        <end position="340"/>
    </location>
</feature>
<dbReference type="STRING" id="1415166.NONO_c58220"/>
<keyword evidence="3" id="KW-1185">Reference proteome</keyword>
<reference evidence="2 3" key="1">
    <citation type="journal article" date="2014" name="Appl. Environ. Microbiol.">
        <title>Insights into the Microbial Degradation of Rubber and Gutta-Percha by Analysis of the Complete Genome of Nocardia nova SH22a.</title>
        <authorList>
            <person name="Luo Q."/>
            <person name="Hiessl S."/>
            <person name="Poehlein A."/>
            <person name="Daniel R."/>
            <person name="Steinbuchel A."/>
        </authorList>
    </citation>
    <scope>NUCLEOTIDE SEQUENCE [LARGE SCALE GENOMIC DNA]</scope>
    <source>
        <strain evidence="2">SH22a</strain>
    </source>
</reference>
<dbReference type="PATRIC" id="fig|1415166.3.peg.5996"/>
<gene>
    <name evidence="2" type="ORF">NONO_c58220</name>
</gene>
<organism evidence="2 3">
    <name type="scientific">Nocardia nova SH22a</name>
    <dbReference type="NCBI Taxonomy" id="1415166"/>
    <lineage>
        <taxon>Bacteria</taxon>
        <taxon>Bacillati</taxon>
        <taxon>Actinomycetota</taxon>
        <taxon>Actinomycetes</taxon>
        <taxon>Mycobacteriales</taxon>
        <taxon>Nocardiaceae</taxon>
        <taxon>Nocardia</taxon>
    </lineage>
</organism>
<dbReference type="OrthoDB" id="4527402at2"/>
<name>W5TN84_9NOCA</name>
<feature type="compositionally biased region" description="Gly residues" evidence="1">
    <location>
        <begin position="269"/>
        <end position="294"/>
    </location>
</feature>